<feature type="region of interest" description="Disordered" evidence="2">
    <location>
        <begin position="1"/>
        <end position="50"/>
    </location>
</feature>
<proteinExistence type="predicted"/>
<reference evidence="3" key="1">
    <citation type="submission" date="2023-06" db="EMBL/GenBank/DDBJ databases">
        <authorList>
            <person name="Noh H."/>
        </authorList>
    </citation>
    <scope>NUCLEOTIDE SEQUENCE</scope>
    <source>
        <strain evidence="3">DUCC20226</strain>
    </source>
</reference>
<feature type="compositionally biased region" description="Low complexity" evidence="2">
    <location>
        <begin position="1"/>
        <end position="14"/>
    </location>
</feature>
<organism evidence="3 4">
    <name type="scientific">Phomopsis amygdali</name>
    <name type="common">Fusicoccum amygdali</name>
    <dbReference type="NCBI Taxonomy" id="1214568"/>
    <lineage>
        <taxon>Eukaryota</taxon>
        <taxon>Fungi</taxon>
        <taxon>Dikarya</taxon>
        <taxon>Ascomycota</taxon>
        <taxon>Pezizomycotina</taxon>
        <taxon>Sordariomycetes</taxon>
        <taxon>Sordariomycetidae</taxon>
        <taxon>Diaporthales</taxon>
        <taxon>Diaporthaceae</taxon>
        <taxon>Diaporthe</taxon>
    </lineage>
</organism>
<keyword evidence="4" id="KW-1185">Reference proteome</keyword>
<name>A0AAD9SH55_PHOAM</name>
<keyword evidence="1" id="KW-0175">Coiled coil</keyword>
<evidence type="ECO:0000256" key="1">
    <source>
        <dbReference type="SAM" id="Coils"/>
    </source>
</evidence>
<feature type="compositionally biased region" description="Polar residues" evidence="2">
    <location>
        <begin position="34"/>
        <end position="50"/>
    </location>
</feature>
<feature type="coiled-coil region" evidence="1">
    <location>
        <begin position="188"/>
        <end position="259"/>
    </location>
</feature>
<dbReference type="Proteomes" id="UP001265746">
    <property type="component" value="Unassembled WGS sequence"/>
</dbReference>
<evidence type="ECO:0000313" key="3">
    <source>
        <dbReference type="EMBL" id="KAK2607365.1"/>
    </source>
</evidence>
<evidence type="ECO:0000256" key="2">
    <source>
        <dbReference type="SAM" id="MobiDB-lite"/>
    </source>
</evidence>
<feature type="region of interest" description="Disordered" evidence="2">
    <location>
        <begin position="270"/>
        <end position="304"/>
    </location>
</feature>
<gene>
    <name evidence="3" type="ORF">N8I77_006042</name>
</gene>
<comment type="caution">
    <text evidence="3">The sequence shown here is derived from an EMBL/GenBank/DDBJ whole genome shotgun (WGS) entry which is preliminary data.</text>
</comment>
<dbReference type="AlphaFoldDB" id="A0AAD9SH55"/>
<sequence>MSSSKPGSNLPQQGPGSGSGNGGKDLLSGHESSKVSSTMLSPGSRNTTDVDAQSAKLIQILTDMTKDVTPSTDNSYRPGGPSGLAITANRQEPVPLGVVNDVRTELNGAQSRLHSLSQAVSRQPGMPPGIPVLVNNDLQGIGHQLITISHLCNTLQNKLEQQDQAYFNDQLAQRAAYESSLNAIHGQLIKANGTIDDLTEQLQQSKKLLAKHEKNPKGGDLEIKAQKLTEKVTNQKRRINEQQAQIETLKRKLSNGSKLSKLAIIDKRDDETSPKLALPHSATSELKYPRRRSPPVPQPNMSSSISHEDQEFLVSHLKNMNMDSGHGFPPHHGPTRMQRDNHFGYRPAPVAPSFGHFGHQMTAAVGPTNPMSGAMGSHGAYPPPATYGHYAGNPIHGPPMSHHTYGMPSLQPSASLPEARGGPSGYNNYHNHSNALVLRRNDDRESDPQVAQWKVLFKRLFDTVTGWPVENGRVILPGVVEEATRNNPDLWEYILSAARCYKDRQGAANHALFMLGSPVYRAPFITRLFLQYIQQEILRPRSWLGFDEESDSLLKNSILPVLESSDGPFDQRRTAHQQLRSVVDRIVNHDKYEEFRGFRMAEHARALTSIAGPFLRDEAESRDAILGLHSIAKLAMECSAKMMSSCKSFTFIWDLCGVKFSHDSHVALNENLHGIAIQQKHMRVALVVTPNVSFRNDNGTSIVARSICKANVFTMH</sequence>
<dbReference type="EMBL" id="JAUJFL010000003">
    <property type="protein sequence ID" value="KAK2607365.1"/>
    <property type="molecule type" value="Genomic_DNA"/>
</dbReference>
<protein>
    <submittedName>
        <fullName evidence="3">Uncharacterized protein</fullName>
    </submittedName>
</protein>
<evidence type="ECO:0000313" key="4">
    <source>
        <dbReference type="Proteomes" id="UP001265746"/>
    </source>
</evidence>
<accession>A0AAD9SH55</accession>